<evidence type="ECO:0000256" key="2">
    <source>
        <dbReference type="SAM" id="SignalP"/>
    </source>
</evidence>
<dbReference type="Pfam" id="PF00050">
    <property type="entry name" value="Kazal_1"/>
    <property type="match status" value="2"/>
</dbReference>
<evidence type="ECO:0000259" key="3">
    <source>
        <dbReference type="PROSITE" id="PS51465"/>
    </source>
</evidence>
<proteinExistence type="predicted"/>
<comment type="caution">
    <text evidence="4">The sequence shown here is derived from an EMBL/GenBank/DDBJ whole genome shotgun (WGS) entry which is preliminary data.</text>
</comment>
<feature type="region of interest" description="Disordered" evidence="1">
    <location>
        <begin position="112"/>
        <end position="134"/>
    </location>
</feature>
<dbReference type="InterPro" id="IPR002350">
    <property type="entry name" value="Kazal_dom"/>
</dbReference>
<dbReference type="Gene3D" id="3.30.60.30">
    <property type="match status" value="2"/>
</dbReference>
<feature type="chain" id="PRO_5042048406" description="Kazal-like domain-containing protein" evidence="2">
    <location>
        <begin position="19"/>
        <end position="134"/>
    </location>
</feature>
<gene>
    <name evidence="4" type="ORF">CHS0354_004210</name>
</gene>
<dbReference type="PANTHER" id="PTHR21131">
    <property type="entry name" value="SERINE-TYPE ENDOPEPTIDASE INHIBITOR"/>
    <property type="match status" value="1"/>
</dbReference>
<reference evidence="4" key="2">
    <citation type="journal article" date="2021" name="Genome Biol. Evol.">
        <title>Developing a high-quality reference genome for a parasitic bivalve with doubly uniparental inheritance (Bivalvia: Unionida).</title>
        <authorList>
            <person name="Smith C.H."/>
        </authorList>
    </citation>
    <scope>NUCLEOTIDE SEQUENCE</scope>
    <source>
        <strain evidence="4">CHS0354</strain>
        <tissue evidence="4">Mantle</tissue>
    </source>
</reference>
<dbReference type="PROSITE" id="PS51465">
    <property type="entry name" value="KAZAL_2"/>
    <property type="match status" value="2"/>
</dbReference>
<dbReference type="SMART" id="SM00280">
    <property type="entry name" value="KAZAL"/>
    <property type="match status" value="2"/>
</dbReference>
<keyword evidence="5" id="KW-1185">Reference proteome</keyword>
<feature type="domain" description="Kazal-like" evidence="3">
    <location>
        <begin position="52"/>
        <end position="103"/>
    </location>
</feature>
<keyword evidence="2" id="KW-0732">Signal</keyword>
<accession>A0AAE0RS32</accession>
<dbReference type="EMBL" id="JAEAOA010000318">
    <property type="protein sequence ID" value="KAK3578305.1"/>
    <property type="molecule type" value="Genomic_DNA"/>
</dbReference>
<dbReference type="AlphaFoldDB" id="A0AAE0RS32"/>
<dbReference type="Proteomes" id="UP001195483">
    <property type="component" value="Unassembled WGS sequence"/>
</dbReference>
<name>A0AAE0RS32_9BIVA</name>
<dbReference type="SUPFAM" id="SSF100895">
    <property type="entry name" value="Kazal-type serine protease inhibitors"/>
    <property type="match status" value="2"/>
</dbReference>
<dbReference type="PANTHER" id="PTHR21131:SF0">
    <property type="entry name" value="GEO10195P1-RELATED"/>
    <property type="match status" value="1"/>
</dbReference>
<feature type="signal peptide" evidence="2">
    <location>
        <begin position="1"/>
        <end position="18"/>
    </location>
</feature>
<reference evidence="4" key="3">
    <citation type="submission" date="2023-05" db="EMBL/GenBank/DDBJ databases">
        <authorList>
            <person name="Smith C.H."/>
        </authorList>
    </citation>
    <scope>NUCLEOTIDE SEQUENCE</scope>
    <source>
        <strain evidence="4">CHS0354</strain>
        <tissue evidence="4">Mantle</tissue>
    </source>
</reference>
<organism evidence="4 5">
    <name type="scientific">Potamilus streckersoni</name>
    <dbReference type="NCBI Taxonomy" id="2493646"/>
    <lineage>
        <taxon>Eukaryota</taxon>
        <taxon>Metazoa</taxon>
        <taxon>Spiralia</taxon>
        <taxon>Lophotrochozoa</taxon>
        <taxon>Mollusca</taxon>
        <taxon>Bivalvia</taxon>
        <taxon>Autobranchia</taxon>
        <taxon>Heteroconchia</taxon>
        <taxon>Palaeoheterodonta</taxon>
        <taxon>Unionida</taxon>
        <taxon>Unionoidea</taxon>
        <taxon>Unionidae</taxon>
        <taxon>Ambleminae</taxon>
        <taxon>Lampsilini</taxon>
        <taxon>Potamilus</taxon>
    </lineage>
</organism>
<protein>
    <recommendedName>
        <fullName evidence="3">Kazal-like domain-containing protein</fullName>
    </recommendedName>
</protein>
<sequence>MWSVIIITLVVLVSVAAGNPFCFCTKEYIPVCGEDGKTYSNKCKMKCSGVEMAYEGVCNSFDNYCVCSKEYNPICGTDGQTYTNECNLKCSGIEISYEGKCTNTDRAHKETKSLAASVDSSPNMAADKIESKRK</sequence>
<dbReference type="InterPro" id="IPR036058">
    <property type="entry name" value="Kazal_dom_sf"/>
</dbReference>
<evidence type="ECO:0000313" key="5">
    <source>
        <dbReference type="Proteomes" id="UP001195483"/>
    </source>
</evidence>
<dbReference type="PROSITE" id="PS00282">
    <property type="entry name" value="KAZAL_1"/>
    <property type="match status" value="1"/>
</dbReference>
<evidence type="ECO:0000256" key="1">
    <source>
        <dbReference type="SAM" id="MobiDB-lite"/>
    </source>
</evidence>
<dbReference type="CDD" id="cd00104">
    <property type="entry name" value="KAZAL_FS"/>
    <property type="match status" value="2"/>
</dbReference>
<reference evidence="4" key="1">
    <citation type="journal article" date="2021" name="Genome Biol. Evol.">
        <title>A High-Quality Reference Genome for a Parasitic Bivalve with Doubly Uniparental Inheritance (Bivalvia: Unionida).</title>
        <authorList>
            <person name="Smith C.H."/>
        </authorList>
    </citation>
    <scope>NUCLEOTIDE SEQUENCE</scope>
    <source>
        <strain evidence="4">CHS0354</strain>
    </source>
</reference>
<evidence type="ECO:0000313" key="4">
    <source>
        <dbReference type="EMBL" id="KAK3578305.1"/>
    </source>
</evidence>
<feature type="domain" description="Kazal-like" evidence="3">
    <location>
        <begin position="16"/>
        <end position="48"/>
    </location>
</feature>
<dbReference type="InterPro" id="IPR053265">
    <property type="entry name" value="Serpin"/>
</dbReference>